<reference evidence="8 9" key="1">
    <citation type="submission" date="2015-01" db="EMBL/GenBank/DDBJ databases">
        <title>Vibrio sp. C5 JCM 19232 whole genome shotgun sequence.</title>
        <authorList>
            <person name="Sawabe T."/>
            <person name="Meirelles P."/>
            <person name="Feng G."/>
            <person name="Sayaka M."/>
            <person name="Hattori M."/>
            <person name="Ohkuma M."/>
        </authorList>
    </citation>
    <scope>NUCLEOTIDE SEQUENCE [LARGE SCALE GENOMIC DNA]</scope>
    <source>
        <strain evidence="8 9">JCM19232</strain>
    </source>
</reference>
<comment type="subunit">
    <text evidence="4">Component of the lipopolysaccharide transport and assembly complex. Interacts with LptE and LptA.</text>
</comment>
<feature type="domain" description="LptD C-terminal" evidence="7">
    <location>
        <begin position="345"/>
        <end position="680"/>
    </location>
</feature>
<evidence type="ECO:0000256" key="4">
    <source>
        <dbReference type="HAMAP-Rule" id="MF_01411"/>
    </source>
</evidence>
<name>A0A0B8PIE8_9VIBR</name>
<dbReference type="InterPro" id="IPR050218">
    <property type="entry name" value="LptD"/>
</dbReference>
<feature type="compositionally biased region" description="Polar residues" evidence="5">
    <location>
        <begin position="49"/>
        <end position="58"/>
    </location>
</feature>
<feature type="chain" id="PRO_5008985010" description="LPS-assembly protein LptD" evidence="4">
    <location>
        <begin position="25"/>
        <end position="699"/>
    </location>
</feature>
<dbReference type="PANTHER" id="PTHR30189">
    <property type="entry name" value="LPS-ASSEMBLY PROTEIN"/>
    <property type="match status" value="1"/>
</dbReference>
<dbReference type="AlphaFoldDB" id="A0A0B8PIE8"/>
<sequence length="699" mass="78961" precursor="true">MSTFPRTLLAISVSTALVAASAQAETSAQENPVEEQGVQVESPDASINDAANTSSTQISDEASEEDAEPAAELQAILSAAEDQTFDLTAQCLAPDDAEPNSLPTNVEADSLDGINGQEATYRGNVQVTQGTKRLNADTVTLYQQENVIVAEGNVEMANGQIKSVSDKATTNLDSDVTTLEMANYQLLCQNGRGDAKVIRVEGKAYYELEDGTITSCPEDDNSWRLVSSSIEIDNEKEEATLYNPRFEIQKVPVFYLPWLTVPIGDNRKTGFLYPTVSYGTSDGFELEIPFYWNLAPNYDLETTAKYMSERGTQLDGKFRYLSQFGRGEVQGQYLADDQKYPELGDRWGVGYKHYGVFDKNWKLEVDYAKVSDIYYFRDISSSIGEREDGQLLQQGKISWRNNNWDTSLLVRDFQLLSTTQDLPYQMMPQLRANYYLPQVTDYLDFDVISHITQFKTDDERGEKPDSATRVHIEPGIKIPLTTTWGGWETEGRLLATYYNQDISSMNPGSVGDLEENVTRVIPEFRTAGTLYLERDTTVFGGYTQTLEPRVQYLYVPEEDQSNIFNYDTTLLQQDYYGLFRTRKFSGVDKVVAANQVSYGATTRFYDSNYRERMNLSFGQIYYIEDGSDSSSGQDDSNYSAWAIETDFNFNDYLFYHGGIQYDISDEEIQLANSTLEYRQGAVYTDQLSLCISPIHRRLR</sequence>
<evidence type="ECO:0000256" key="5">
    <source>
        <dbReference type="SAM" id="MobiDB-lite"/>
    </source>
</evidence>
<feature type="signal peptide" evidence="4">
    <location>
        <begin position="1"/>
        <end position="24"/>
    </location>
</feature>
<evidence type="ECO:0000256" key="1">
    <source>
        <dbReference type="ARBA" id="ARBA00022729"/>
    </source>
</evidence>
<comment type="caution">
    <text evidence="8">The sequence shown here is derived from an EMBL/GenBank/DDBJ whole genome shotgun (WGS) entry which is preliminary data.</text>
</comment>
<dbReference type="Proteomes" id="UP000031670">
    <property type="component" value="Unassembled WGS sequence"/>
</dbReference>
<keyword evidence="3 4" id="KW-0998">Cell outer membrane</keyword>
<dbReference type="GO" id="GO:0043165">
    <property type="term" value="P:Gram-negative-bacterium-type cell outer membrane assembly"/>
    <property type="evidence" value="ECO:0007669"/>
    <property type="project" value="UniProtKB-UniRule"/>
</dbReference>
<protein>
    <recommendedName>
        <fullName evidence="4">LPS-assembly protein LptD</fullName>
    </recommendedName>
</protein>
<organism evidence="8 9">
    <name type="scientific">Vibrio ishigakensis</name>
    <dbReference type="NCBI Taxonomy" id="1481914"/>
    <lineage>
        <taxon>Bacteria</taxon>
        <taxon>Pseudomonadati</taxon>
        <taxon>Pseudomonadota</taxon>
        <taxon>Gammaproteobacteria</taxon>
        <taxon>Vibrionales</taxon>
        <taxon>Vibrionaceae</taxon>
        <taxon>Vibrio</taxon>
    </lineage>
</organism>
<dbReference type="InterPro" id="IPR007543">
    <property type="entry name" value="LptD_C"/>
</dbReference>
<proteinExistence type="inferred from homology"/>
<gene>
    <name evidence="4" type="primary">lptD</name>
    <name evidence="8" type="ORF">JCM19232_1691</name>
</gene>
<evidence type="ECO:0000256" key="2">
    <source>
        <dbReference type="ARBA" id="ARBA00023136"/>
    </source>
</evidence>
<dbReference type="GO" id="GO:0009279">
    <property type="term" value="C:cell outer membrane"/>
    <property type="evidence" value="ECO:0007669"/>
    <property type="project" value="UniProtKB-SubCell"/>
</dbReference>
<feature type="domain" description="Organic solvent tolerance-like N-terminal" evidence="6">
    <location>
        <begin position="106"/>
        <end position="237"/>
    </location>
</feature>
<dbReference type="Pfam" id="PF04453">
    <property type="entry name" value="LptD"/>
    <property type="match status" value="1"/>
</dbReference>
<reference evidence="8 9" key="2">
    <citation type="submission" date="2015-01" db="EMBL/GenBank/DDBJ databases">
        <authorList>
            <consortium name="NBRP consortium"/>
            <person name="Sawabe T."/>
            <person name="Meirelles P."/>
            <person name="Feng G."/>
            <person name="Sayaka M."/>
            <person name="Hattori M."/>
            <person name="Ohkuma M."/>
        </authorList>
    </citation>
    <scope>NUCLEOTIDE SEQUENCE [LARGE SCALE GENOMIC DNA]</scope>
    <source>
        <strain evidence="8 9">JCM19232</strain>
    </source>
</reference>
<evidence type="ECO:0000259" key="7">
    <source>
        <dbReference type="Pfam" id="PF04453"/>
    </source>
</evidence>
<feature type="region of interest" description="Disordered" evidence="5">
    <location>
        <begin position="24"/>
        <end position="67"/>
    </location>
</feature>
<evidence type="ECO:0000256" key="3">
    <source>
        <dbReference type="ARBA" id="ARBA00023237"/>
    </source>
</evidence>
<dbReference type="GO" id="GO:1990351">
    <property type="term" value="C:transporter complex"/>
    <property type="evidence" value="ECO:0007669"/>
    <property type="project" value="TreeGrafter"/>
</dbReference>
<comment type="similarity">
    <text evidence="4">Belongs to the LptD family.</text>
</comment>
<dbReference type="InterPro" id="IPR020889">
    <property type="entry name" value="LipoPS_assembly_LptD"/>
</dbReference>
<comment type="subcellular location">
    <subcellularLocation>
        <location evidence="4">Cell outer membrane</location>
    </subcellularLocation>
</comment>
<evidence type="ECO:0000313" key="9">
    <source>
        <dbReference type="Proteomes" id="UP000031670"/>
    </source>
</evidence>
<dbReference type="Pfam" id="PF03968">
    <property type="entry name" value="LptD_N"/>
    <property type="match status" value="1"/>
</dbReference>
<keyword evidence="1 4" id="KW-0732">Signal</keyword>
<dbReference type="EMBL" id="BBSA01000006">
    <property type="protein sequence ID" value="GAM62534.1"/>
    <property type="molecule type" value="Genomic_DNA"/>
</dbReference>
<keyword evidence="2 4" id="KW-0472">Membrane</keyword>
<accession>A0A0B8PIE8</accession>
<dbReference type="NCBIfam" id="NF002997">
    <property type="entry name" value="PRK03761.1"/>
    <property type="match status" value="1"/>
</dbReference>
<evidence type="ECO:0000313" key="8">
    <source>
        <dbReference type="EMBL" id="GAM62534.1"/>
    </source>
</evidence>
<dbReference type="InterPro" id="IPR005653">
    <property type="entry name" value="OstA-like_N"/>
</dbReference>
<dbReference type="HAMAP" id="MF_01411">
    <property type="entry name" value="LPS_assembly_LptD"/>
    <property type="match status" value="1"/>
</dbReference>
<comment type="function">
    <text evidence="4">Together with LptE, is involved in the assembly of lipopolysaccharide (LPS) at the surface of the outer membrane.</text>
</comment>
<evidence type="ECO:0000259" key="6">
    <source>
        <dbReference type="Pfam" id="PF03968"/>
    </source>
</evidence>
<comment type="caution">
    <text evidence="4">Lacks conserved residue(s) required for the propagation of feature annotation.</text>
</comment>
<dbReference type="Gene3D" id="2.60.450.10">
    <property type="entry name" value="Lipopolysaccharide (LPS) transport protein A like domain"/>
    <property type="match status" value="1"/>
</dbReference>
<dbReference type="PANTHER" id="PTHR30189:SF1">
    <property type="entry name" value="LPS-ASSEMBLY PROTEIN LPTD"/>
    <property type="match status" value="1"/>
</dbReference>
<dbReference type="GO" id="GO:0015920">
    <property type="term" value="P:lipopolysaccharide transport"/>
    <property type="evidence" value="ECO:0007669"/>
    <property type="project" value="InterPro"/>
</dbReference>